<feature type="domain" description="F-box" evidence="1">
    <location>
        <begin position="41"/>
        <end position="89"/>
    </location>
</feature>
<dbReference type="PROSITE" id="PS50181">
    <property type="entry name" value="FBOX"/>
    <property type="match status" value="1"/>
</dbReference>
<dbReference type="OrthoDB" id="3249214at2759"/>
<dbReference type="InterPro" id="IPR001810">
    <property type="entry name" value="F-box_dom"/>
</dbReference>
<name>A0A8H5G7V3_9AGAR</name>
<evidence type="ECO:0000259" key="1">
    <source>
        <dbReference type="PROSITE" id="PS50181"/>
    </source>
</evidence>
<evidence type="ECO:0000313" key="3">
    <source>
        <dbReference type="Proteomes" id="UP000559256"/>
    </source>
</evidence>
<reference evidence="2 3" key="1">
    <citation type="journal article" date="2020" name="ISME J.">
        <title>Uncovering the hidden diversity of litter-decomposition mechanisms in mushroom-forming fungi.</title>
        <authorList>
            <person name="Floudas D."/>
            <person name="Bentzer J."/>
            <person name="Ahren D."/>
            <person name="Johansson T."/>
            <person name="Persson P."/>
            <person name="Tunlid A."/>
        </authorList>
    </citation>
    <scope>NUCLEOTIDE SEQUENCE [LARGE SCALE GENOMIC DNA]</scope>
    <source>
        <strain evidence="2 3">CBS 291.85</strain>
    </source>
</reference>
<comment type="caution">
    <text evidence="2">The sequence shown here is derived from an EMBL/GenBank/DDBJ whole genome shotgun (WGS) entry which is preliminary data.</text>
</comment>
<dbReference type="SUPFAM" id="SSF52058">
    <property type="entry name" value="L domain-like"/>
    <property type="match status" value="1"/>
</dbReference>
<evidence type="ECO:0000313" key="2">
    <source>
        <dbReference type="EMBL" id="KAF5359989.1"/>
    </source>
</evidence>
<sequence length="518" mass="58520">MDKVPYNGFPPASSLDLRKELFQSLQALPMSLSTWTTWDSKNRLLKLPLEILDEILSELDSHADLMALALCSHMCANLVLPKHAEYRVIRVRHRRPDMWAHLARRADLARNIREVYICQKEDQAATDHFPTTLLPAASKMTAVEVLQSHLANGREDRRVLNICTALGHMTKLTTFTWDCYELCSCLSSSMNVLQEGMILHALSKLPLLKRVSLSGNFNTFGTYMSKPLSPMVCDIRNLEYLALFGDVWSTPTTAEPLKTLLRLSPQLKGLEIPIEAAAISVCVFPHLEKLKLFLQSGTSSTINQKWNNFLQNHPTLVELSCVPSLGISLPSSGLPKLKSLRTDSAMLDSIAQAPNPPVLESVYGILDAYNINFLSAPAFRYLKKLEVSAIFQESDLERITNTCGQTLAWLSIAAGPKFELDVWLKFLATLPALEVFRGPALWMAVDDDMDKMHNAIMQLVTVCPRLEQLEHKSIYTKRRKFKRIAIIREEDEEGLHVRYEVRKPPPRSMFDPMDGTFD</sequence>
<organism evidence="2 3">
    <name type="scientific">Tetrapyrgos nigripes</name>
    <dbReference type="NCBI Taxonomy" id="182062"/>
    <lineage>
        <taxon>Eukaryota</taxon>
        <taxon>Fungi</taxon>
        <taxon>Dikarya</taxon>
        <taxon>Basidiomycota</taxon>
        <taxon>Agaricomycotina</taxon>
        <taxon>Agaricomycetes</taxon>
        <taxon>Agaricomycetidae</taxon>
        <taxon>Agaricales</taxon>
        <taxon>Marasmiineae</taxon>
        <taxon>Marasmiaceae</taxon>
        <taxon>Tetrapyrgos</taxon>
    </lineage>
</organism>
<dbReference type="Proteomes" id="UP000559256">
    <property type="component" value="Unassembled WGS sequence"/>
</dbReference>
<protein>
    <recommendedName>
        <fullName evidence="1">F-box domain-containing protein</fullName>
    </recommendedName>
</protein>
<dbReference type="AlphaFoldDB" id="A0A8H5G7V3"/>
<proteinExistence type="predicted"/>
<gene>
    <name evidence="2" type="ORF">D9758_007580</name>
</gene>
<keyword evidence="3" id="KW-1185">Reference proteome</keyword>
<dbReference type="EMBL" id="JAACJM010000045">
    <property type="protein sequence ID" value="KAF5359989.1"/>
    <property type="molecule type" value="Genomic_DNA"/>
</dbReference>
<accession>A0A8H5G7V3</accession>